<dbReference type="AlphaFoldDB" id="A2FDH1"/>
<dbReference type="PANTHER" id="PTHR13146:SF7">
    <property type="entry name" value="INTEGRAL MEMBRANE PROTEIN DUF6 DOMAIN CONTAINING PROTEIN"/>
    <property type="match status" value="1"/>
</dbReference>
<dbReference type="GO" id="GO:0016020">
    <property type="term" value="C:membrane"/>
    <property type="evidence" value="ECO:0000318"/>
    <property type="project" value="GO_Central"/>
</dbReference>
<dbReference type="VEuPathDB" id="TrichDB:TVAG_353780"/>
<dbReference type="VEuPathDB" id="TrichDB:TVAGG3_0481250"/>
<name>A2FDH1_TRIV3</name>
<keyword evidence="1" id="KW-0472">Membrane</keyword>
<feature type="transmembrane region" description="Helical" evidence="1">
    <location>
        <begin position="119"/>
        <end position="138"/>
    </location>
</feature>
<gene>
    <name evidence="2" type="ORF">TVAG_353780</name>
</gene>
<dbReference type="EMBL" id="DS113732">
    <property type="protein sequence ID" value="EAX97048.1"/>
    <property type="molecule type" value="Genomic_DNA"/>
</dbReference>
<dbReference type="SUPFAM" id="SSF103481">
    <property type="entry name" value="Multidrug resistance efflux transporter EmrE"/>
    <property type="match status" value="1"/>
</dbReference>
<feature type="transmembrane region" description="Helical" evidence="1">
    <location>
        <begin position="326"/>
        <end position="344"/>
    </location>
</feature>
<dbReference type="InParanoid" id="A2FDH1"/>
<protein>
    <recommendedName>
        <fullName evidence="4">EamA domain-containing protein</fullName>
    </recommendedName>
</protein>
<dbReference type="InterPro" id="IPR037185">
    <property type="entry name" value="EmrE-like"/>
</dbReference>
<feature type="transmembrane region" description="Helical" evidence="1">
    <location>
        <begin position="145"/>
        <end position="168"/>
    </location>
</feature>
<keyword evidence="1" id="KW-0812">Transmembrane</keyword>
<evidence type="ECO:0008006" key="4">
    <source>
        <dbReference type="Google" id="ProtNLM"/>
    </source>
</evidence>
<reference evidence="2" key="1">
    <citation type="submission" date="2006-10" db="EMBL/GenBank/DDBJ databases">
        <authorList>
            <person name="Amadeo P."/>
            <person name="Zhao Q."/>
            <person name="Wortman J."/>
            <person name="Fraser-Liggett C."/>
            <person name="Carlton J."/>
        </authorList>
    </citation>
    <scope>NUCLEOTIDE SEQUENCE</scope>
    <source>
        <strain evidence="2">G3</strain>
    </source>
</reference>
<dbReference type="Proteomes" id="UP000001542">
    <property type="component" value="Unassembled WGS sequence"/>
</dbReference>
<proteinExistence type="predicted"/>
<reference evidence="2" key="2">
    <citation type="journal article" date="2007" name="Science">
        <title>Draft genome sequence of the sexually transmitted pathogen Trichomonas vaginalis.</title>
        <authorList>
            <person name="Carlton J.M."/>
            <person name="Hirt R.P."/>
            <person name="Silva J.C."/>
            <person name="Delcher A.L."/>
            <person name="Schatz M."/>
            <person name="Zhao Q."/>
            <person name="Wortman J.R."/>
            <person name="Bidwell S.L."/>
            <person name="Alsmark U.C.M."/>
            <person name="Besteiro S."/>
            <person name="Sicheritz-Ponten T."/>
            <person name="Noel C.J."/>
            <person name="Dacks J.B."/>
            <person name="Foster P.G."/>
            <person name="Simillion C."/>
            <person name="Van de Peer Y."/>
            <person name="Miranda-Saavedra D."/>
            <person name="Barton G.J."/>
            <person name="Westrop G.D."/>
            <person name="Mueller S."/>
            <person name="Dessi D."/>
            <person name="Fiori P.L."/>
            <person name="Ren Q."/>
            <person name="Paulsen I."/>
            <person name="Zhang H."/>
            <person name="Bastida-Corcuera F.D."/>
            <person name="Simoes-Barbosa A."/>
            <person name="Brown M.T."/>
            <person name="Hayes R.D."/>
            <person name="Mukherjee M."/>
            <person name="Okumura C.Y."/>
            <person name="Schneider R."/>
            <person name="Smith A.J."/>
            <person name="Vanacova S."/>
            <person name="Villalvazo M."/>
            <person name="Haas B.J."/>
            <person name="Pertea M."/>
            <person name="Feldblyum T.V."/>
            <person name="Utterback T.R."/>
            <person name="Shu C.L."/>
            <person name="Osoegawa K."/>
            <person name="de Jong P.J."/>
            <person name="Hrdy I."/>
            <person name="Horvathova L."/>
            <person name="Zubacova Z."/>
            <person name="Dolezal P."/>
            <person name="Malik S.B."/>
            <person name="Logsdon J.M. Jr."/>
            <person name="Henze K."/>
            <person name="Gupta A."/>
            <person name="Wang C.C."/>
            <person name="Dunne R.L."/>
            <person name="Upcroft J.A."/>
            <person name="Upcroft P."/>
            <person name="White O."/>
            <person name="Salzberg S.L."/>
            <person name="Tang P."/>
            <person name="Chiu C.-H."/>
            <person name="Lee Y.-S."/>
            <person name="Embley T.M."/>
            <person name="Coombs G.H."/>
            <person name="Mottram J.C."/>
            <person name="Tachezy J."/>
            <person name="Fraser-Liggett C.M."/>
            <person name="Johnson P.J."/>
        </authorList>
    </citation>
    <scope>NUCLEOTIDE SEQUENCE [LARGE SCALE GENOMIC DNA]</scope>
    <source>
        <strain evidence="2">G3</strain>
    </source>
</reference>
<dbReference type="STRING" id="5722.A2FDH1"/>
<organism evidence="2 3">
    <name type="scientific">Trichomonas vaginalis (strain ATCC PRA-98 / G3)</name>
    <dbReference type="NCBI Taxonomy" id="412133"/>
    <lineage>
        <taxon>Eukaryota</taxon>
        <taxon>Metamonada</taxon>
        <taxon>Parabasalia</taxon>
        <taxon>Trichomonadida</taxon>
        <taxon>Trichomonadidae</taxon>
        <taxon>Trichomonas</taxon>
    </lineage>
</organism>
<feature type="transmembrane region" description="Helical" evidence="1">
    <location>
        <begin position="53"/>
        <end position="75"/>
    </location>
</feature>
<feature type="transmembrane region" description="Helical" evidence="1">
    <location>
        <begin position="221"/>
        <end position="240"/>
    </location>
</feature>
<evidence type="ECO:0000313" key="2">
    <source>
        <dbReference type="EMBL" id="EAX97048.1"/>
    </source>
</evidence>
<feature type="transmembrane region" description="Helical" evidence="1">
    <location>
        <begin position="12"/>
        <end position="33"/>
    </location>
</feature>
<dbReference type="PANTHER" id="PTHR13146">
    <property type="match status" value="1"/>
</dbReference>
<sequence length="381" mass="43914">MRVLPRSGECWKVFGITMFFVTGSLVPVLNGIILKNTYSWKYGLSIQFSKPWFTNFMLFSGMALFSIPFLVKFIYNKRKKIPTETFDWYKFRATSIPSILYLTATALQNYALLYMPITVWQVFFSFQVLFTTLFAVTYRKQQLFLVDWLGLFVTVSGIAFTGVAGLLRGVSSAEQSISKMFYMFIIAIFSHGIKALETILEEKLMHQMHGITGTQLTAFEGLWGFFILLFICLPICQSVSKSSALYENTIESFQQLARSKMLSFLNVLYLILFTIFSYFGFQVTEMSSAIHRNMYETVRPLTVWMVSTALRYITGNKLVGEQIDNYSIIELTGFFISVIGSLIYNRVLRFPCLIYIEDELNQKNISNLDSQPLLLNKNQDY</sequence>
<dbReference type="OMA" id="WDSFSWL"/>
<accession>A2FDH1</accession>
<dbReference type="eggNOG" id="KOG3912">
    <property type="taxonomic scope" value="Eukaryota"/>
</dbReference>
<feature type="transmembrane region" description="Helical" evidence="1">
    <location>
        <begin position="96"/>
        <end position="113"/>
    </location>
</feature>
<feature type="transmembrane region" description="Helical" evidence="1">
    <location>
        <begin position="260"/>
        <end position="281"/>
    </location>
</feature>
<evidence type="ECO:0000256" key="1">
    <source>
        <dbReference type="SAM" id="Phobius"/>
    </source>
</evidence>
<keyword evidence="3" id="KW-1185">Reference proteome</keyword>
<evidence type="ECO:0000313" key="3">
    <source>
        <dbReference type="Proteomes" id="UP000001542"/>
    </source>
</evidence>
<keyword evidence="1" id="KW-1133">Transmembrane helix</keyword>
<dbReference type="RefSeq" id="XP_001309978.1">
    <property type="nucleotide sequence ID" value="XM_001309977.1"/>
</dbReference>
<dbReference type="OrthoDB" id="29773at2759"/>
<dbReference type="KEGG" id="tva:4754825"/>